<dbReference type="STRING" id="1423734.FC83_GL001525"/>
<dbReference type="Proteomes" id="UP000051236">
    <property type="component" value="Unassembled WGS sequence"/>
</dbReference>
<dbReference type="RefSeq" id="WP_035451372.1">
    <property type="nucleotide sequence ID" value="NZ_AZGA01000088.1"/>
</dbReference>
<gene>
    <name evidence="1" type="ORF">FC83_GL001525</name>
</gene>
<protein>
    <submittedName>
        <fullName evidence="1">Uncharacterized protein</fullName>
    </submittedName>
</protein>
<sequence>MVDKSDEVKLDPKEFAKLCVGNLPKDPNDDTERRAKKVLLQYLNGYYIAAQFNDYEKGLIDQGIEREHYLNRKEIVAMLSHVKWIQ</sequence>
<dbReference type="OrthoDB" id="2412875at2"/>
<evidence type="ECO:0000313" key="1">
    <source>
        <dbReference type="EMBL" id="KRM30394.1"/>
    </source>
</evidence>
<reference evidence="1 2" key="1">
    <citation type="journal article" date="2015" name="Genome Announc.">
        <title>Expanding the biotechnology potential of lactobacilli through comparative genomics of 213 strains and associated genera.</title>
        <authorList>
            <person name="Sun Z."/>
            <person name="Harris H.M."/>
            <person name="McCann A."/>
            <person name="Guo C."/>
            <person name="Argimon S."/>
            <person name="Zhang W."/>
            <person name="Yang X."/>
            <person name="Jeffery I.B."/>
            <person name="Cooney J.C."/>
            <person name="Kagawa T.F."/>
            <person name="Liu W."/>
            <person name="Song Y."/>
            <person name="Salvetti E."/>
            <person name="Wrobel A."/>
            <person name="Rasinkangas P."/>
            <person name="Parkhill J."/>
            <person name="Rea M.C."/>
            <person name="O'Sullivan O."/>
            <person name="Ritari J."/>
            <person name="Douillard F.P."/>
            <person name="Paul Ross R."/>
            <person name="Yang R."/>
            <person name="Briner A.E."/>
            <person name="Felis G.E."/>
            <person name="de Vos W.M."/>
            <person name="Barrangou R."/>
            <person name="Klaenhammer T.R."/>
            <person name="Caufield P.W."/>
            <person name="Cui Y."/>
            <person name="Zhang H."/>
            <person name="O'Toole P.W."/>
        </authorList>
    </citation>
    <scope>NUCLEOTIDE SEQUENCE [LARGE SCALE GENOMIC DNA]</scope>
    <source>
        <strain evidence="1 2">DSM 18527</strain>
    </source>
</reference>
<proteinExistence type="predicted"/>
<organism evidence="1 2">
    <name type="scientific">Agrilactobacillus composti DSM 18527 = JCM 14202</name>
    <dbReference type="NCBI Taxonomy" id="1423734"/>
    <lineage>
        <taxon>Bacteria</taxon>
        <taxon>Bacillati</taxon>
        <taxon>Bacillota</taxon>
        <taxon>Bacilli</taxon>
        <taxon>Lactobacillales</taxon>
        <taxon>Lactobacillaceae</taxon>
        <taxon>Agrilactobacillus</taxon>
    </lineage>
</organism>
<keyword evidence="2" id="KW-1185">Reference proteome</keyword>
<comment type="caution">
    <text evidence="1">The sequence shown here is derived from an EMBL/GenBank/DDBJ whole genome shotgun (WGS) entry which is preliminary data.</text>
</comment>
<evidence type="ECO:0000313" key="2">
    <source>
        <dbReference type="Proteomes" id="UP000051236"/>
    </source>
</evidence>
<accession>X0PDB2</accession>
<name>X0PDB2_9LACO</name>
<dbReference type="EMBL" id="AZGA01000088">
    <property type="protein sequence ID" value="KRM30394.1"/>
    <property type="molecule type" value="Genomic_DNA"/>
</dbReference>
<dbReference type="PATRIC" id="fig|1423734.3.peg.1543"/>
<dbReference type="AlphaFoldDB" id="X0PDB2"/>